<dbReference type="Gene3D" id="1.20.1280.50">
    <property type="match status" value="1"/>
</dbReference>
<feature type="domain" description="F-box" evidence="1">
    <location>
        <begin position="4"/>
        <end position="52"/>
    </location>
</feature>
<dbReference type="InterPro" id="IPR006566">
    <property type="entry name" value="FBD"/>
</dbReference>
<dbReference type="SUPFAM" id="SSF52047">
    <property type="entry name" value="RNI-like"/>
    <property type="match status" value="1"/>
</dbReference>
<dbReference type="PROSITE" id="PS50181">
    <property type="entry name" value="FBOX"/>
    <property type="match status" value="1"/>
</dbReference>
<protein>
    <submittedName>
        <fullName evidence="2">F-box/LRR-repeat protein</fullName>
    </submittedName>
</protein>
<sequence length="461" mass="53069">MGHRDSISNLPDEILGKILSSLPTKLVASTSVLSKRWENLFRFVENLDFTDHPEPEFQPIPGHCFTSFMVTKFLKLIDPPCIKKFSLNCRYGDYDDVHTWIHTALERGCLELHLQCQSRRRSLDLKVFSNNTLVKLTLSNGIFIVDDFTLHEHPEEAGAFFPKLKSLSLDGVWMTGDFYELLLIENCPSLEDLNIRDQGYPITWKGYVSSASIKRLLVSVGKFEELYDEQCRRSVWFDAPTLVHLDYSCYVSSHYDVVDLDSLVEARLDIRLWEPTNTDGDSDLGDVTHLVAGLRNIKSLYLSPDSLEVFYLCCKSMPVFANLLRLSFESDKERGWQIVPLLLKRSPNLQTLLIKGLLHKVTNRCGDVCVCVPKKRKMMMMMEEENVSCLSTCRVKVLEISGYGGTCKELKQMRHFLGKLKYLETVKISLQIEKNDNYRQRVTNVLKKLPRLSSKCQIHFF</sequence>
<dbReference type="InterPro" id="IPR001810">
    <property type="entry name" value="F-box_dom"/>
</dbReference>
<dbReference type="PANTHER" id="PTHR31293:SF12">
    <property type="entry name" value="RNI-LIKE SUPERFAMILY PROTEIN"/>
    <property type="match status" value="1"/>
</dbReference>
<dbReference type="EMBL" id="JBANAX010000932">
    <property type="protein sequence ID" value="KAL1188077.1"/>
    <property type="molecule type" value="Genomic_DNA"/>
</dbReference>
<dbReference type="InterPro" id="IPR036047">
    <property type="entry name" value="F-box-like_dom_sf"/>
</dbReference>
<dbReference type="InterPro" id="IPR055294">
    <property type="entry name" value="FBL60-like"/>
</dbReference>
<dbReference type="AlphaFoldDB" id="A0ABD0Z022"/>
<name>A0ABD0Z022_CARAN</name>
<evidence type="ECO:0000313" key="3">
    <source>
        <dbReference type="Proteomes" id="UP001558713"/>
    </source>
</evidence>
<dbReference type="Proteomes" id="UP001558713">
    <property type="component" value="Unassembled WGS sequence"/>
</dbReference>
<dbReference type="Gene3D" id="3.80.10.10">
    <property type="entry name" value="Ribonuclease Inhibitor"/>
    <property type="match status" value="1"/>
</dbReference>
<gene>
    <name evidence="2" type="ORF">V5N11_000510</name>
</gene>
<dbReference type="InterPro" id="IPR055411">
    <property type="entry name" value="LRR_FXL15/At3g58940/PEG3-like"/>
</dbReference>
<dbReference type="InterPro" id="IPR032675">
    <property type="entry name" value="LRR_dom_sf"/>
</dbReference>
<keyword evidence="3" id="KW-1185">Reference proteome</keyword>
<dbReference type="SMART" id="SM00579">
    <property type="entry name" value="FBD"/>
    <property type="match status" value="1"/>
</dbReference>
<comment type="caution">
    <text evidence="2">The sequence shown here is derived from an EMBL/GenBank/DDBJ whole genome shotgun (WGS) entry which is preliminary data.</text>
</comment>
<reference evidence="2 3" key="1">
    <citation type="submission" date="2024-04" db="EMBL/GenBank/DDBJ databases">
        <title>Genome assembly C_amara_ONT_v2.</title>
        <authorList>
            <person name="Yant L."/>
            <person name="Moore C."/>
            <person name="Slenker M."/>
        </authorList>
    </citation>
    <scope>NUCLEOTIDE SEQUENCE [LARGE SCALE GENOMIC DNA]</scope>
    <source>
        <tissue evidence="2">Leaf</tissue>
    </source>
</reference>
<accession>A0ABD0Z022</accession>
<dbReference type="Pfam" id="PF00646">
    <property type="entry name" value="F-box"/>
    <property type="match status" value="1"/>
</dbReference>
<dbReference type="InterPro" id="IPR053781">
    <property type="entry name" value="F-box_AtFBL13-like"/>
</dbReference>
<organism evidence="2 3">
    <name type="scientific">Cardamine amara subsp. amara</name>
    <dbReference type="NCBI Taxonomy" id="228776"/>
    <lineage>
        <taxon>Eukaryota</taxon>
        <taxon>Viridiplantae</taxon>
        <taxon>Streptophyta</taxon>
        <taxon>Embryophyta</taxon>
        <taxon>Tracheophyta</taxon>
        <taxon>Spermatophyta</taxon>
        <taxon>Magnoliopsida</taxon>
        <taxon>eudicotyledons</taxon>
        <taxon>Gunneridae</taxon>
        <taxon>Pentapetalae</taxon>
        <taxon>rosids</taxon>
        <taxon>malvids</taxon>
        <taxon>Brassicales</taxon>
        <taxon>Brassicaceae</taxon>
        <taxon>Cardamineae</taxon>
        <taxon>Cardamine</taxon>
    </lineage>
</organism>
<dbReference type="PANTHER" id="PTHR31293">
    <property type="entry name" value="RNI-LIKE SUPERFAMILY PROTEIN"/>
    <property type="match status" value="1"/>
</dbReference>
<dbReference type="Pfam" id="PF24758">
    <property type="entry name" value="LRR_At5g56370"/>
    <property type="match status" value="1"/>
</dbReference>
<dbReference type="SUPFAM" id="SSF81383">
    <property type="entry name" value="F-box domain"/>
    <property type="match status" value="1"/>
</dbReference>
<proteinExistence type="predicted"/>
<evidence type="ECO:0000259" key="1">
    <source>
        <dbReference type="PROSITE" id="PS50181"/>
    </source>
</evidence>
<evidence type="ECO:0000313" key="2">
    <source>
        <dbReference type="EMBL" id="KAL1188077.1"/>
    </source>
</evidence>
<dbReference type="CDD" id="cd22160">
    <property type="entry name" value="F-box_AtFBL13-like"/>
    <property type="match status" value="1"/>
</dbReference>